<organism evidence="2 3">
    <name type="scientific">Edaphobacter modestus</name>
    <dbReference type="NCBI Taxonomy" id="388466"/>
    <lineage>
        <taxon>Bacteria</taxon>
        <taxon>Pseudomonadati</taxon>
        <taxon>Acidobacteriota</taxon>
        <taxon>Terriglobia</taxon>
        <taxon>Terriglobales</taxon>
        <taxon>Acidobacteriaceae</taxon>
        <taxon>Edaphobacter</taxon>
    </lineage>
</organism>
<name>A0A4Q7YW93_9BACT</name>
<comment type="caution">
    <text evidence="2">The sequence shown here is derived from an EMBL/GenBank/DDBJ whole genome shotgun (WGS) entry which is preliminary data.</text>
</comment>
<feature type="region of interest" description="Disordered" evidence="1">
    <location>
        <begin position="1"/>
        <end position="33"/>
    </location>
</feature>
<sequence length="33" mass="3960">MNQPLEIDYRTQIASNSYTDNQLKPRAKQEHRN</sequence>
<keyword evidence="3" id="KW-1185">Reference proteome</keyword>
<dbReference type="EMBL" id="SHKW01000001">
    <property type="protein sequence ID" value="RZU41345.1"/>
    <property type="molecule type" value="Genomic_DNA"/>
</dbReference>
<accession>A0A4Q7YW93</accession>
<proteinExistence type="predicted"/>
<dbReference type="Proteomes" id="UP000292958">
    <property type="component" value="Unassembled WGS sequence"/>
</dbReference>
<evidence type="ECO:0000256" key="1">
    <source>
        <dbReference type="SAM" id="MobiDB-lite"/>
    </source>
</evidence>
<evidence type="ECO:0000313" key="2">
    <source>
        <dbReference type="EMBL" id="RZU41345.1"/>
    </source>
</evidence>
<evidence type="ECO:0000313" key="3">
    <source>
        <dbReference type="Proteomes" id="UP000292958"/>
    </source>
</evidence>
<feature type="compositionally biased region" description="Polar residues" evidence="1">
    <location>
        <begin position="12"/>
        <end position="22"/>
    </location>
</feature>
<gene>
    <name evidence="2" type="ORF">BDD14_2862</name>
</gene>
<dbReference type="AlphaFoldDB" id="A0A4Q7YW93"/>
<protein>
    <submittedName>
        <fullName evidence="2">Uncharacterized protein</fullName>
    </submittedName>
</protein>
<reference evidence="2 3" key="1">
    <citation type="submission" date="2019-02" db="EMBL/GenBank/DDBJ databases">
        <title>Genomic Encyclopedia of Archaeal and Bacterial Type Strains, Phase II (KMG-II): from individual species to whole genera.</title>
        <authorList>
            <person name="Goeker M."/>
        </authorList>
    </citation>
    <scope>NUCLEOTIDE SEQUENCE [LARGE SCALE GENOMIC DNA]</scope>
    <source>
        <strain evidence="2 3">DSM 18101</strain>
    </source>
</reference>